<dbReference type="NCBIfam" id="TIGR04056">
    <property type="entry name" value="OMP_RagA_SusC"/>
    <property type="match status" value="1"/>
</dbReference>
<dbReference type="SUPFAM" id="SSF49464">
    <property type="entry name" value="Carboxypeptidase regulatory domain-like"/>
    <property type="match status" value="1"/>
</dbReference>
<comment type="similarity">
    <text evidence="2">Belongs to the TonB-dependent receptor family.</text>
</comment>
<dbReference type="Proteomes" id="UP000199045">
    <property type="component" value="Unassembled WGS sequence"/>
</dbReference>
<dbReference type="STRING" id="104663.SAMN04488121_102132"/>
<accession>A0A1G7LNR7</accession>
<dbReference type="GO" id="GO:0044718">
    <property type="term" value="P:siderophore transmembrane transport"/>
    <property type="evidence" value="ECO:0007669"/>
    <property type="project" value="TreeGrafter"/>
</dbReference>
<dbReference type="Pfam" id="PF07715">
    <property type="entry name" value="Plug"/>
    <property type="match status" value="1"/>
</dbReference>
<keyword evidence="2" id="KW-0813">Transport</keyword>
<feature type="domain" description="TonB-dependent receptor plug" evidence="3">
    <location>
        <begin position="146"/>
        <end position="248"/>
    </location>
</feature>
<evidence type="ECO:0000259" key="3">
    <source>
        <dbReference type="Pfam" id="PF07715"/>
    </source>
</evidence>
<dbReference type="InterPro" id="IPR008969">
    <property type="entry name" value="CarboxyPept-like_regulatory"/>
</dbReference>
<reference evidence="4 5" key="1">
    <citation type="submission" date="2016-10" db="EMBL/GenBank/DDBJ databases">
        <authorList>
            <person name="de Groot N.N."/>
        </authorList>
    </citation>
    <scope>NUCLEOTIDE SEQUENCE [LARGE SCALE GENOMIC DNA]</scope>
    <source>
        <strain evidence="4 5">DSM 527</strain>
    </source>
</reference>
<name>A0A1G7LNR7_CHIFI</name>
<organism evidence="4 5">
    <name type="scientific">Chitinophaga filiformis</name>
    <name type="common">Myxococcus filiformis</name>
    <name type="synonym">Flexibacter filiformis</name>
    <dbReference type="NCBI Taxonomy" id="104663"/>
    <lineage>
        <taxon>Bacteria</taxon>
        <taxon>Pseudomonadati</taxon>
        <taxon>Bacteroidota</taxon>
        <taxon>Chitinophagia</taxon>
        <taxon>Chitinophagales</taxon>
        <taxon>Chitinophagaceae</taxon>
        <taxon>Chitinophaga</taxon>
    </lineage>
</organism>
<dbReference type="InterPro" id="IPR012910">
    <property type="entry name" value="Plug_dom"/>
</dbReference>
<dbReference type="SUPFAM" id="SSF56935">
    <property type="entry name" value="Porins"/>
    <property type="match status" value="1"/>
</dbReference>
<dbReference type="AlphaFoldDB" id="A0A1G7LNR7"/>
<dbReference type="GO" id="GO:0015344">
    <property type="term" value="F:siderophore uptake transmembrane transporter activity"/>
    <property type="evidence" value="ECO:0007669"/>
    <property type="project" value="TreeGrafter"/>
</dbReference>
<dbReference type="Gene3D" id="2.60.40.1120">
    <property type="entry name" value="Carboxypeptidase-like, regulatory domain"/>
    <property type="match status" value="1"/>
</dbReference>
<comment type="subcellular location">
    <subcellularLocation>
        <location evidence="2">Cell outer membrane</location>
        <topology evidence="2">Multi-pass membrane protein</topology>
    </subcellularLocation>
</comment>
<evidence type="ECO:0000256" key="2">
    <source>
        <dbReference type="PROSITE-ProRule" id="PRU01360"/>
    </source>
</evidence>
<dbReference type="InterPro" id="IPR037066">
    <property type="entry name" value="Plug_dom_sf"/>
</dbReference>
<dbReference type="Gene3D" id="2.170.130.10">
    <property type="entry name" value="TonB-dependent receptor, plug domain"/>
    <property type="match status" value="1"/>
</dbReference>
<keyword evidence="1" id="KW-0732">Signal</keyword>
<evidence type="ECO:0000313" key="5">
    <source>
        <dbReference type="Proteomes" id="UP000199045"/>
    </source>
</evidence>
<proteinExistence type="inferred from homology"/>
<dbReference type="InterPro" id="IPR023997">
    <property type="entry name" value="TonB-dep_OMP_SusC/RagA_CS"/>
</dbReference>
<dbReference type="InterPro" id="IPR023996">
    <property type="entry name" value="TonB-dep_OMP_SusC/RagA"/>
</dbReference>
<dbReference type="GO" id="GO:0009279">
    <property type="term" value="C:cell outer membrane"/>
    <property type="evidence" value="ECO:0007669"/>
    <property type="project" value="UniProtKB-SubCell"/>
</dbReference>
<keyword evidence="2" id="KW-1134">Transmembrane beta strand</keyword>
<evidence type="ECO:0000256" key="1">
    <source>
        <dbReference type="ARBA" id="ARBA00022729"/>
    </source>
</evidence>
<sequence length="1075" mass="119154">MKRPTFDACVHVMKNTGGKSLLLQLLFIGALILSGVEKGAAQKRDDAGQALPKTITGQVVDSANGNVLEGVTIGVAGTQSGAISDREGRFTVKVPDGKPISLYVRLVGYRELRIPYSGSGNVVVRLPATTAGLNQVIVTGYGTQRKATVTGAVSVIRASELVVTKNENVINMMTGKLPGLRVVQKSSEPGAYDNVFDIRGMGNPLVVIDGVPRSSGDLSRMDPNEIESISILKDAAAAVYGVRAANGVILVTSKKGTRSLTGKFDITYAVNQSWQQFLNVPQGVDALQYMMLKNEKQKRDFGNNFYNQMPPSFSDADMELYRNGTLKSSDWVGATMKEFAPEIQHTLSVNGGNDKANYFFNLGYFNQDGLFRSGDMNYDRWNFRSNINAKITDRMRAQLLLSGYTDTKNQPGGRGIWEMFKYTWNQLPTDQIYANNNPQYPHLMPDNANPVIMTNAGYVGSQAFKNKNFQGQLALEYDIPAIEGLMARGMYNYGFNIVDNTLVKKSYSLFEYDRQNDKYIGTLVNAPSTVNRTYGNNTSTLYQLSLNYTRKFAGRHNVTGLVLYEESHATADNFYAQREFSLGLPYLFAGDAGNQLGSMDGNGLWETVNKGIVGKVNYDFKGKYLLDFSFRYDGSSKFKPGAQWGFFPAISGGWRLTEEPFFQRFVSPNILSNLKLRASYGRTGDDGATGFQYISGYNYPSPGYFFGGNYVNGMASRGVVNPDLTWYTAKTLNMGIDFDLLKGMIGGSVDYFIRNRDGLLATRTTTLPGTVGTNLPQENLNSDRTRGIEIVLTHRNTIRDFSYNISANVASTRTMLRVVQQTKAGNSYENWKNSQQNRYTNIWWGKQYGGQFSSYDQIYHYNVNTGGGNQNVVPGDYYYQDWNNDGVIDGKDESPIAVRDLPLINFGMTLGAAWKGVDFNMLLQGATDFYVQYAEQMAEPLMYGRSALTQFLDRWHTADPNADVFDPNTQWVPGKYPAMGSPVAEGTKAVQDASYLRIKSLEIGYTIPKKLLSHMGISNLRAYVNSYNLATFTGLKNSDPEHPGTVANGADWNYSQGGYKYPMNRTFSVGASVTF</sequence>
<dbReference type="PANTHER" id="PTHR30069">
    <property type="entry name" value="TONB-DEPENDENT OUTER MEMBRANE RECEPTOR"/>
    <property type="match status" value="1"/>
</dbReference>
<keyword evidence="2" id="KW-0472">Membrane</keyword>
<evidence type="ECO:0000313" key="4">
    <source>
        <dbReference type="EMBL" id="SDF51014.1"/>
    </source>
</evidence>
<gene>
    <name evidence="4" type="ORF">SAMN04488121_102132</name>
</gene>
<dbReference type="Pfam" id="PF13715">
    <property type="entry name" value="CarbopepD_reg_2"/>
    <property type="match status" value="1"/>
</dbReference>
<dbReference type="NCBIfam" id="TIGR04057">
    <property type="entry name" value="SusC_RagA_signa"/>
    <property type="match status" value="1"/>
</dbReference>
<dbReference type="RefSeq" id="WP_089830244.1">
    <property type="nucleotide sequence ID" value="NZ_FNBN01000002.1"/>
</dbReference>
<dbReference type="OrthoDB" id="9768177at2"/>
<protein>
    <submittedName>
        <fullName evidence="4">TonB-linked outer membrane protein, SusC/RagA family</fullName>
    </submittedName>
</protein>
<dbReference type="InterPro" id="IPR039426">
    <property type="entry name" value="TonB-dep_rcpt-like"/>
</dbReference>
<dbReference type="PROSITE" id="PS52016">
    <property type="entry name" value="TONB_DEPENDENT_REC_3"/>
    <property type="match status" value="1"/>
</dbReference>
<dbReference type="EMBL" id="FNBN01000002">
    <property type="protein sequence ID" value="SDF51014.1"/>
    <property type="molecule type" value="Genomic_DNA"/>
</dbReference>
<keyword evidence="2" id="KW-0812">Transmembrane</keyword>
<keyword evidence="2" id="KW-0998">Cell outer membrane</keyword>
<dbReference type="PANTHER" id="PTHR30069:SF29">
    <property type="entry name" value="HEMOGLOBIN AND HEMOGLOBIN-HAPTOGLOBIN-BINDING PROTEIN 1-RELATED"/>
    <property type="match status" value="1"/>
</dbReference>